<keyword evidence="4" id="KW-1185">Reference proteome</keyword>
<evidence type="ECO:0000256" key="1">
    <source>
        <dbReference type="ARBA" id="ARBA00022614"/>
    </source>
</evidence>
<keyword evidence="1" id="KW-0433">Leucine-rich repeat</keyword>
<dbReference type="Proteomes" id="UP001187315">
    <property type="component" value="Unassembled WGS sequence"/>
</dbReference>
<organism evidence="3 4">
    <name type="scientific">Tachysurus vachellii</name>
    <name type="common">Darkbarbel catfish</name>
    <name type="synonym">Pelteobagrus vachellii</name>
    <dbReference type="NCBI Taxonomy" id="175792"/>
    <lineage>
        <taxon>Eukaryota</taxon>
        <taxon>Metazoa</taxon>
        <taxon>Chordata</taxon>
        <taxon>Craniata</taxon>
        <taxon>Vertebrata</taxon>
        <taxon>Euteleostomi</taxon>
        <taxon>Actinopterygii</taxon>
        <taxon>Neopterygii</taxon>
        <taxon>Teleostei</taxon>
        <taxon>Ostariophysi</taxon>
        <taxon>Siluriformes</taxon>
        <taxon>Bagridae</taxon>
        <taxon>Tachysurus</taxon>
    </lineage>
</organism>
<proteinExistence type="predicted"/>
<sequence length="187" mass="20760">MNIIQTKYGSRVTNEHLHMCMRMALTPFKPREVCQSGAGHVQYERSRTVVRCAVGQTEDVKGESSCADVASALCTNPSHIRELDLSWCELGDSGVKKLCDLLKIHECKLEKLLLYKCSITDGDVAALTEALRSNSSYLKELNLRENKLTDSTVKLLSEILESSGGQLIECPQAPTAQNNKLIQNDQF</sequence>
<gene>
    <name evidence="3" type="ORF">Q7C36_009323</name>
</gene>
<dbReference type="InterPro" id="IPR051261">
    <property type="entry name" value="NLR"/>
</dbReference>
<evidence type="ECO:0000256" key="2">
    <source>
        <dbReference type="ARBA" id="ARBA00022737"/>
    </source>
</evidence>
<dbReference type="PANTHER" id="PTHR24106">
    <property type="entry name" value="NACHT, LRR AND CARD DOMAINS-CONTAINING"/>
    <property type="match status" value="1"/>
</dbReference>
<evidence type="ECO:0000313" key="4">
    <source>
        <dbReference type="Proteomes" id="UP001187315"/>
    </source>
</evidence>
<accession>A0AA88N3A0</accession>
<dbReference type="InterPro" id="IPR032675">
    <property type="entry name" value="LRR_dom_sf"/>
</dbReference>
<dbReference type="AlphaFoldDB" id="A0AA88N3A0"/>
<dbReference type="EMBL" id="JAVHJS010000009">
    <property type="protein sequence ID" value="KAK2847641.1"/>
    <property type="molecule type" value="Genomic_DNA"/>
</dbReference>
<keyword evidence="2" id="KW-0677">Repeat</keyword>
<dbReference type="InterPro" id="IPR001611">
    <property type="entry name" value="Leu-rich_rpt"/>
</dbReference>
<dbReference type="Pfam" id="PF13516">
    <property type="entry name" value="LRR_6"/>
    <property type="match status" value="2"/>
</dbReference>
<dbReference type="SMART" id="SM00368">
    <property type="entry name" value="LRR_RI"/>
    <property type="match status" value="3"/>
</dbReference>
<evidence type="ECO:0000313" key="3">
    <source>
        <dbReference type="EMBL" id="KAK2847641.1"/>
    </source>
</evidence>
<dbReference type="Gene3D" id="3.80.10.10">
    <property type="entry name" value="Ribonuclease Inhibitor"/>
    <property type="match status" value="1"/>
</dbReference>
<name>A0AA88N3A0_TACVA</name>
<dbReference type="SUPFAM" id="SSF52047">
    <property type="entry name" value="RNI-like"/>
    <property type="match status" value="1"/>
</dbReference>
<protein>
    <submittedName>
        <fullName evidence="3">Uncharacterized protein</fullName>
    </submittedName>
</protein>
<reference evidence="3" key="1">
    <citation type="submission" date="2023-08" db="EMBL/GenBank/DDBJ databases">
        <title>Pelteobagrus vachellii genome.</title>
        <authorList>
            <person name="Liu H."/>
        </authorList>
    </citation>
    <scope>NUCLEOTIDE SEQUENCE</scope>
    <source>
        <strain evidence="3">PRFRI_2022a</strain>
        <tissue evidence="3">Muscle</tissue>
    </source>
</reference>
<comment type="caution">
    <text evidence="3">The sequence shown here is derived from an EMBL/GenBank/DDBJ whole genome shotgun (WGS) entry which is preliminary data.</text>
</comment>